<dbReference type="Gene3D" id="1.10.260.40">
    <property type="entry name" value="lambda repressor-like DNA-binding domains"/>
    <property type="match status" value="1"/>
</dbReference>
<evidence type="ECO:0000256" key="1">
    <source>
        <dbReference type="SAM" id="MobiDB-lite"/>
    </source>
</evidence>
<dbReference type="PROSITE" id="PS50943">
    <property type="entry name" value="HTH_CROC1"/>
    <property type="match status" value="1"/>
</dbReference>
<dbReference type="EMBL" id="BAABLM010000001">
    <property type="protein sequence ID" value="GAA4668001.1"/>
    <property type="molecule type" value="Genomic_DNA"/>
</dbReference>
<dbReference type="Pfam" id="PF17765">
    <property type="entry name" value="MLTR_LBD"/>
    <property type="match status" value="1"/>
</dbReference>
<dbReference type="Pfam" id="PF13560">
    <property type="entry name" value="HTH_31"/>
    <property type="match status" value="1"/>
</dbReference>
<gene>
    <name evidence="3" type="ORF">GCM10025780_08050</name>
</gene>
<dbReference type="Proteomes" id="UP001501295">
    <property type="component" value="Unassembled WGS sequence"/>
</dbReference>
<dbReference type="InterPro" id="IPR010982">
    <property type="entry name" value="Lambda_DNA-bd_dom_sf"/>
</dbReference>
<evidence type="ECO:0000313" key="4">
    <source>
        <dbReference type="Proteomes" id="UP001501295"/>
    </source>
</evidence>
<organism evidence="3 4">
    <name type="scientific">Frondihabitans cladoniiphilus</name>
    <dbReference type="NCBI Taxonomy" id="715785"/>
    <lineage>
        <taxon>Bacteria</taxon>
        <taxon>Bacillati</taxon>
        <taxon>Actinomycetota</taxon>
        <taxon>Actinomycetes</taxon>
        <taxon>Micrococcales</taxon>
        <taxon>Microbacteriaceae</taxon>
        <taxon>Frondihabitans</taxon>
    </lineage>
</organism>
<feature type="region of interest" description="Disordered" evidence="1">
    <location>
        <begin position="253"/>
        <end position="308"/>
    </location>
</feature>
<dbReference type="SUPFAM" id="SSF47413">
    <property type="entry name" value="lambda repressor-like DNA-binding domains"/>
    <property type="match status" value="1"/>
</dbReference>
<feature type="domain" description="HTH cro/C1-type" evidence="2">
    <location>
        <begin position="44"/>
        <end position="96"/>
    </location>
</feature>
<evidence type="ECO:0000259" key="2">
    <source>
        <dbReference type="PROSITE" id="PS50943"/>
    </source>
</evidence>
<dbReference type="PANTHER" id="PTHR35010">
    <property type="entry name" value="BLL4672 PROTEIN-RELATED"/>
    <property type="match status" value="1"/>
</dbReference>
<dbReference type="Gene3D" id="3.30.450.180">
    <property type="match status" value="1"/>
</dbReference>
<dbReference type="SMART" id="SM00530">
    <property type="entry name" value="HTH_XRE"/>
    <property type="match status" value="1"/>
</dbReference>
<accession>A0ABP8VNS4</accession>
<dbReference type="InterPro" id="IPR041413">
    <property type="entry name" value="MLTR_LBD"/>
</dbReference>
<protein>
    <recommendedName>
        <fullName evidence="2">HTH cro/C1-type domain-containing protein</fullName>
    </recommendedName>
</protein>
<name>A0ABP8VNS4_9MICO</name>
<dbReference type="CDD" id="cd00093">
    <property type="entry name" value="HTH_XRE"/>
    <property type="match status" value="1"/>
</dbReference>
<feature type="compositionally biased region" description="Basic and acidic residues" evidence="1">
    <location>
        <begin position="284"/>
        <end position="308"/>
    </location>
</feature>
<proteinExistence type="predicted"/>
<dbReference type="PANTHER" id="PTHR35010:SF2">
    <property type="entry name" value="BLL4672 PROTEIN"/>
    <property type="match status" value="1"/>
</dbReference>
<comment type="caution">
    <text evidence="3">The sequence shown here is derived from an EMBL/GenBank/DDBJ whole genome shotgun (WGS) entry which is preliminary data.</text>
</comment>
<dbReference type="InterPro" id="IPR001387">
    <property type="entry name" value="Cro/C1-type_HTH"/>
</dbReference>
<reference evidence="4" key="1">
    <citation type="journal article" date="2019" name="Int. J. Syst. Evol. Microbiol.">
        <title>The Global Catalogue of Microorganisms (GCM) 10K type strain sequencing project: providing services to taxonomists for standard genome sequencing and annotation.</title>
        <authorList>
            <consortium name="The Broad Institute Genomics Platform"/>
            <consortium name="The Broad Institute Genome Sequencing Center for Infectious Disease"/>
            <person name="Wu L."/>
            <person name="Ma J."/>
        </authorList>
    </citation>
    <scope>NUCLEOTIDE SEQUENCE [LARGE SCALE GENOMIC DNA]</scope>
    <source>
        <strain evidence="4">JCM 18956</strain>
    </source>
</reference>
<evidence type="ECO:0000313" key="3">
    <source>
        <dbReference type="EMBL" id="GAA4668001.1"/>
    </source>
</evidence>
<sequence>MIPAGRGPNVAAMSALTGNTLGDYLRAARSRLEAGDVGLPTGGARRVAGLRREEVAVLAGVSADYYARLEQGRERRPSPQMIGALARALRLDHDATAHLHRVAGLSPGMAADTGREHVDPALLVLLESFPASAAYVLSPSFDVLATNPIATALLAPFAGNQNMVRVLFTDPHSRTVFAEWPQVSRATVHALRLHAGEYPDDPGIRQLVADMTRASSDFRALWEENTVASLARAFKVFVDPDLGRIELVSDLRRPRRARPATPRRYGHARQPERRSAGNPGRPPRRADSTLKAGRSLEAHFERSRMPRA</sequence>
<keyword evidence="4" id="KW-1185">Reference proteome</keyword>